<sequence length="115" mass="12235">MTWAKAPDLGDRPAALARVREGTAADRADYLRSGLCPVECGRCGVRVLAKKNSPQHTSIQWTAEGARRCATFADRPGEVAESCADVLASIDAAARDGHLATSPQDSDGAQNRNFH</sequence>
<dbReference type="AlphaFoldDB" id="A0A4V2YKL3"/>
<proteinExistence type="predicted"/>
<evidence type="ECO:0000313" key="1">
    <source>
        <dbReference type="EMBL" id="TDD42697.1"/>
    </source>
</evidence>
<accession>A0A4V2YKL3</accession>
<dbReference type="Proteomes" id="UP000294947">
    <property type="component" value="Unassembled WGS sequence"/>
</dbReference>
<dbReference type="RefSeq" id="WP_132490399.1">
    <property type="nucleotide sequence ID" value="NZ_SMKW01000045.1"/>
</dbReference>
<keyword evidence="2" id="KW-1185">Reference proteome</keyword>
<dbReference type="EMBL" id="SMKW01000045">
    <property type="protein sequence ID" value="TDD42697.1"/>
    <property type="molecule type" value="Genomic_DNA"/>
</dbReference>
<name>A0A4V2YKL3_9PSEU</name>
<organism evidence="1 2">
    <name type="scientific">Saccharopolyspora elongata</name>
    <dbReference type="NCBI Taxonomy" id="2530387"/>
    <lineage>
        <taxon>Bacteria</taxon>
        <taxon>Bacillati</taxon>
        <taxon>Actinomycetota</taxon>
        <taxon>Actinomycetes</taxon>
        <taxon>Pseudonocardiales</taxon>
        <taxon>Pseudonocardiaceae</taxon>
        <taxon>Saccharopolyspora</taxon>
    </lineage>
</organism>
<evidence type="ECO:0000313" key="2">
    <source>
        <dbReference type="Proteomes" id="UP000294947"/>
    </source>
</evidence>
<dbReference type="OrthoDB" id="4554341at2"/>
<comment type="caution">
    <text evidence="1">The sequence shown here is derived from an EMBL/GenBank/DDBJ whole genome shotgun (WGS) entry which is preliminary data.</text>
</comment>
<evidence type="ECO:0008006" key="3">
    <source>
        <dbReference type="Google" id="ProtNLM"/>
    </source>
</evidence>
<reference evidence="1 2" key="1">
    <citation type="submission" date="2019-03" db="EMBL/GenBank/DDBJ databases">
        <title>Draft genome sequences of novel Actinobacteria.</title>
        <authorList>
            <person name="Sahin N."/>
            <person name="Ay H."/>
            <person name="Saygin H."/>
        </authorList>
    </citation>
    <scope>NUCLEOTIDE SEQUENCE [LARGE SCALE GENOMIC DNA]</scope>
    <source>
        <strain evidence="1 2">7K502</strain>
    </source>
</reference>
<protein>
    <recommendedName>
        <fullName evidence="3">Ferredoxin</fullName>
    </recommendedName>
</protein>
<gene>
    <name evidence="1" type="ORF">E1288_28660</name>
</gene>